<dbReference type="NCBIfam" id="NF001415">
    <property type="entry name" value="PRK00292.1-2"/>
    <property type="match status" value="1"/>
</dbReference>
<keyword evidence="3" id="KW-0547">Nucleotide-binding</keyword>
<dbReference type="InterPro" id="IPR043129">
    <property type="entry name" value="ATPase_NBD"/>
</dbReference>
<dbReference type="GO" id="GO:0006096">
    <property type="term" value="P:glycolytic process"/>
    <property type="evidence" value="ECO:0007669"/>
    <property type="project" value="UniProtKB-UniRule"/>
</dbReference>
<evidence type="ECO:0000313" key="5">
    <source>
        <dbReference type="EMBL" id="APB33305.1"/>
    </source>
</evidence>
<sequence>MAKPVVLVADIGGTNTRFELLRLADPPQVLLVQNYQNDDYPDLGTIGQEFLSQTPVQADLACLAVAGPVEDNCMNLTNRGWRVTGAELAAQMGIPQVHLINDLEAVGYGVRYLHPKDWVVLQAGTVVPQAPIGIVAAGTGLGECFLTWDGQKYRVWPSEGGHTDFAPRNDRELALWRHLQGQFGRVSAERVVSGPGLWNIYSYLAQVFPEQARAAILEAKNPALITQNLSDPLCSQAVDIFVANYGSEAGNFALKLLARGGIYLTGGIAPRLVERFQQGGFMRAFLDKGRMGPLLVNIPVFLVTAERVGLLGAIEAARQYSHPL</sequence>
<dbReference type="GO" id="GO:0005737">
    <property type="term" value="C:cytoplasm"/>
    <property type="evidence" value="ECO:0007669"/>
    <property type="project" value="UniProtKB-SubCell"/>
</dbReference>
<keyword evidence="3" id="KW-0067">ATP-binding</keyword>
<keyword evidence="2 3" id="KW-0418">Kinase</keyword>
<dbReference type="InterPro" id="IPR003836">
    <property type="entry name" value="Glucokinase"/>
</dbReference>
<comment type="catalytic activity">
    <reaction evidence="3">
        <text>D-glucose + ATP = D-glucose 6-phosphate + ADP + H(+)</text>
        <dbReference type="Rhea" id="RHEA:17825"/>
        <dbReference type="ChEBI" id="CHEBI:4167"/>
        <dbReference type="ChEBI" id="CHEBI:15378"/>
        <dbReference type="ChEBI" id="CHEBI:30616"/>
        <dbReference type="ChEBI" id="CHEBI:61548"/>
        <dbReference type="ChEBI" id="CHEBI:456216"/>
        <dbReference type="EC" id="2.7.1.2"/>
    </reaction>
</comment>
<name>A0A1J0ABM2_9CYAN</name>
<evidence type="ECO:0000313" key="6">
    <source>
        <dbReference type="Proteomes" id="UP000180235"/>
    </source>
</evidence>
<keyword evidence="6" id="KW-1185">Reference proteome</keyword>
<dbReference type="SUPFAM" id="SSF53067">
    <property type="entry name" value="Actin-like ATPase domain"/>
    <property type="match status" value="1"/>
</dbReference>
<proteinExistence type="inferred from homology"/>
<dbReference type="CDD" id="cd24008">
    <property type="entry name" value="ASKHA_NBD_GLK"/>
    <property type="match status" value="1"/>
</dbReference>
<evidence type="ECO:0000256" key="1">
    <source>
        <dbReference type="ARBA" id="ARBA00022679"/>
    </source>
</evidence>
<dbReference type="RefSeq" id="WP_157776181.1">
    <property type="nucleotide sequence ID" value="NZ_CP017675.1"/>
</dbReference>
<keyword evidence="1 3" id="KW-0808">Transferase</keyword>
<feature type="binding site" evidence="3">
    <location>
        <begin position="9"/>
        <end position="14"/>
    </location>
    <ligand>
        <name>ATP</name>
        <dbReference type="ChEBI" id="CHEBI:30616"/>
    </ligand>
</feature>
<dbReference type="PANTHER" id="PTHR47363">
    <property type="entry name" value="GLUCOKINASE"/>
    <property type="match status" value="1"/>
</dbReference>
<evidence type="ECO:0000256" key="2">
    <source>
        <dbReference type="ARBA" id="ARBA00022777"/>
    </source>
</evidence>
<dbReference type="NCBIfam" id="TIGR00749">
    <property type="entry name" value="glk"/>
    <property type="match status" value="1"/>
</dbReference>
<gene>
    <name evidence="3 5" type="primary">glk</name>
    <name evidence="5" type="ORF">GlitD10_0987</name>
</gene>
<dbReference type="PANTHER" id="PTHR47363:SF1">
    <property type="entry name" value="GLUCOKINASE"/>
    <property type="match status" value="1"/>
</dbReference>
<dbReference type="Proteomes" id="UP000180235">
    <property type="component" value="Chromosome"/>
</dbReference>
<reference evidence="5 6" key="1">
    <citation type="submission" date="2016-10" db="EMBL/GenBank/DDBJ databases">
        <title>Description of Gloeomargarita lithophora gen. nov., sp. nov., a thylakoid-bearing basal-branching cyanobacterium with intracellular carbonates, and proposal for Gloeomargaritales ord. nov.</title>
        <authorList>
            <person name="Moreira D."/>
            <person name="Tavera R."/>
            <person name="Benzerara K."/>
            <person name="Skouri-Panet F."/>
            <person name="Couradeau E."/>
            <person name="Gerard E."/>
            <person name="Loussert C."/>
            <person name="Novelo E."/>
            <person name="Zivanovic Y."/>
            <person name="Lopez-Garcia P."/>
        </authorList>
    </citation>
    <scope>NUCLEOTIDE SEQUENCE [LARGE SCALE GENOMIC DNA]</scope>
    <source>
        <strain evidence="5 6">D10</strain>
    </source>
</reference>
<dbReference type="GO" id="GO:0005536">
    <property type="term" value="F:D-glucose binding"/>
    <property type="evidence" value="ECO:0007669"/>
    <property type="project" value="InterPro"/>
</dbReference>
<accession>A0A1J0ABM2</accession>
<keyword evidence="3" id="KW-0963">Cytoplasm</keyword>
<dbReference type="OrthoDB" id="9800595at2"/>
<protein>
    <recommendedName>
        <fullName evidence="3">Glucokinase</fullName>
        <ecNumber evidence="3">2.7.1.2</ecNumber>
    </recommendedName>
    <alternativeName>
        <fullName evidence="3">Glucose kinase</fullName>
    </alternativeName>
</protein>
<keyword evidence="3" id="KW-0324">Glycolysis</keyword>
<dbReference type="EC" id="2.7.1.2" evidence="3"/>
<dbReference type="Gene3D" id="3.30.420.40">
    <property type="match status" value="1"/>
</dbReference>
<dbReference type="HAMAP" id="MF_00524">
    <property type="entry name" value="Glucokinase"/>
    <property type="match status" value="1"/>
</dbReference>
<dbReference type="GO" id="GO:0005524">
    <property type="term" value="F:ATP binding"/>
    <property type="evidence" value="ECO:0007669"/>
    <property type="project" value="UniProtKB-UniRule"/>
</dbReference>
<dbReference type="EMBL" id="CP017675">
    <property type="protein sequence ID" value="APB33305.1"/>
    <property type="molecule type" value="Genomic_DNA"/>
</dbReference>
<dbReference type="Gene3D" id="3.40.367.20">
    <property type="match status" value="1"/>
</dbReference>
<dbReference type="AlphaFoldDB" id="A0A1J0ABM2"/>
<dbReference type="Pfam" id="PF02685">
    <property type="entry name" value="Glucokinase"/>
    <property type="match status" value="1"/>
</dbReference>
<dbReference type="KEGG" id="glt:GlitD10_0987"/>
<dbReference type="STRING" id="1188229.GlitD10_0987"/>
<comment type="similarity">
    <text evidence="3 4">Belongs to the bacterial glucokinase family.</text>
</comment>
<comment type="subcellular location">
    <subcellularLocation>
        <location evidence="3">Cytoplasm</location>
    </subcellularLocation>
</comment>
<evidence type="ECO:0000256" key="3">
    <source>
        <dbReference type="HAMAP-Rule" id="MF_00524"/>
    </source>
</evidence>
<dbReference type="GO" id="GO:0004340">
    <property type="term" value="F:glucokinase activity"/>
    <property type="evidence" value="ECO:0007669"/>
    <property type="project" value="UniProtKB-UniRule"/>
</dbReference>
<evidence type="ECO:0000256" key="4">
    <source>
        <dbReference type="RuleBase" id="RU004046"/>
    </source>
</evidence>
<organism evidence="5 6">
    <name type="scientific">Gloeomargarita lithophora Alchichica-D10</name>
    <dbReference type="NCBI Taxonomy" id="1188229"/>
    <lineage>
        <taxon>Bacteria</taxon>
        <taxon>Bacillati</taxon>
        <taxon>Cyanobacteriota</taxon>
        <taxon>Cyanophyceae</taxon>
        <taxon>Gloeomargaritales</taxon>
        <taxon>Gloeomargaritaceae</taxon>
        <taxon>Gloeomargarita</taxon>
    </lineage>
</organism>